<dbReference type="EMBL" id="CP048630">
    <property type="protein sequence ID" value="QIB34488.1"/>
    <property type="molecule type" value="Genomic_DNA"/>
</dbReference>
<dbReference type="PANTHER" id="PTHR43685">
    <property type="entry name" value="GLYCOSYLTRANSFERASE"/>
    <property type="match status" value="1"/>
</dbReference>
<dbReference type="RefSeq" id="WP_163075631.1">
    <property type="nucleotide sequence ID" value="NZ_CP048630.1"/>
</dbReference>
<gene>
    <name evidence="2" type="ORF">G3A50_12770</name>
</gene>
<keyword evidence="2" id="KW-0808">Transferase</keyword>
<feature type="domain" description="Glycosyltransferase 2-like" evidence="1">
    <location>
        <begin position="141"/>
        <end position="200"/>
    </location>
</feature>
<dbReference type="CDD" id="cd00761">
    <property type="entry name" value="Glyco_tranf_GTA_type"/>
    <property type="match status" value="1"/>
</dbReference>
<dbReference type="Proteomes" id="UP000464751">
    <property type="component" value="Chromosome"/>
</dbReference>
<dbReference type="InterPro" id="IPR001173">
    <property type="entry name" value="Glyco_trans_2-like"/>
</dbReference>
<reference evidence="2 3" key="1">
    <citation type="submission" date="2020-02" db="EMBL/GenBank/DDBJ databases">
        <authorList>
            <person name="Li G."/>
        </authorList>
    </citation>
    <scope>NUCLEOTIDE SEQUENCE [LARGE SCALE GENOMIC DNA]</scope>
    <source>
        <strain evidence="2 3">DSM 102029</strain>
    </source>
</reference>
<proteinExistence type="predicted"/>
<dbReference type="Pfam" id="PF00535">
    <property type="entry name" value="Glycos_transf_2"/>
    <property type="match status" value="1"/>
</dbReference>
<accession>A0A6P1YMA6</accession>
<dbReference type="PANTHER" id="PTHR43685:SF2">
    <property type="entry name" value="GLYCOSYLTRANSFERASE 2-LIKE DOMAIN-CONTAINING PROTEIN"/>
    <property type="match status" value="1"/>
</dbReference>
<evidence type="ECO:0000313" key="2">
    <source>
        <dbReference type="EMBL" id="QIB34488.1"/>
    </source>
</evidence>
<name>A0A6P1YMA6_9HYPH</name>
<dbReference type="Gene3D" id="3.90.550.10">
    <property type="entry name" value="Spore Coat Polysaccharide Biosynthesis Protein SpsA, Chain A"/>
    <property type="match status" value="1"/>
</dbReference>
<evidence type="ECO:0000259" key="1">
    <source>
        <dbReference type="Pfam" id="PF00535"/>
    </source>
</evidence>
<dbReference type="GO" id="GO:0016740">
    <property type="term" value="F:transferase activity"/>
    <property type="evidence" value="ECO:0007669"/>
    <property type="project" value="UniProtKB-KW"/>
</dbReference>
<dbReference type="InterPro" id="IPR050834">
    <property type="entry name" value="Glycosyltransf_2"/>
</dbReference>
<keyword evidence="3" id="KW-1185">Reference proteome</keyword>
<organism evidence="2 3">
    <name type="scientific">Ancylobacter pratisalsi</name>
    <dbReference type="NCBI Taxonomy" id="1745854"/>
    <lineage>
        <taxon>Bacteria</taxon>
        <taxon>Pseudomonadati</taxon>
        <taxon>Pseudomonadota</taxon>
        <taxon>Alphaproteobacteria</taxon>
        <taxon>Hyphomicrobiales</taxon>
        <taxon>Xanthobacteraceae</taxon>
        <taxon>Ancylobacter</taxon>
    </lineage>
</organism>
<evidence type="ECO:0000313" key="3">
    <source>
        <dbReference type="Proteomes" id="UP000464751"/>
    </source>
</evidence>
<dbReference type="AlphaFoldDB" id="A0A6P1YMA6"/>
<protein>
    <submittedName>
        <fullName evidence="2">Glycosyltransferase family 2 protein</fullName>
    </submittedName>
</protein>
<dbReference type="SUPFAM" id="SSF53448">
    <property type="entry name" value="Nucleotide-diphospho-sugar transferases"/>
    <property type="match status" value="1"/>
</dbReference>
<dbReference type="InterPro" id="IPR029044">
    <property type="entry name" value="Nucleotide-diphossugar_trans"/>
</dbReference>
<sequence>MRRRLNRHISGYARATVGDIASETGGALRQAVRGLAQEVADHRNKFPGLLERTEHLERVADAIFRRVIALEGAYEKFSGEITNHVSQLYVDFRRDMDHDAKRIDYVLGEMEGLGIEREAFQAARRTPEYRSAFLDPEPLVSVCVSTHNRADLLIERCLSSLIAQSYRNLQIIVVGDHCTDDTEARIRELGDPRIEFHNLPRPSVYPAPGIDRWRVAGTVPANVAREKARGAFISHLDDDDSSDSERFAVLVEAARTHEADFLWHKALQETPEGEWVPFGNGTFKLAQINLGMCMYHRYFARLGSNVYAYRVDEPGDWNAMRRIAHLRPKLHFIDRALTRYYALPRRPPFVLGPNEVFLD</sequence>
<dbReference type="KEGG" id="apra:G3A50_12770"/>